<organism evidence="3 4">
    <name type="scientific">Zunongwangia atlantica 22II14-10F7</name>
    <dbReference type="NCBI Taxonomy" id="1185767"/>
    <lineage>
        <taxon>Bacteria</taxon>
        <taxon>Pseudomonadati</taxon>
        <taxon>Bacteroidota</taxon>
        <taxon>Flavobacteriia</taxon>
        <taxon>Flavobacteriales</taxon>
        <taxon>Flavobacteriaceae</taxon>
        <taxon>Zunongwangia</taxon>
    </lineage>
</organism>
<protein>
    <recommendedName>
        <fullName evidence="2">DUF218 domain-containing protein</fullName>
    </recommendedName>
</protein>
<dbReference type="GO" id="GO:0005886">
    <property type="term" value="C:plasma membrane"/>
    <property type="evidence" value="ECO:0007669"/>
    <property type="project" value="TreeGrafter"/>
</dbReference>
<feature type="domain" description="DUF218" evidence="2">
    <location>
        <begin position="251"/>
        <end position="366"/>
    </location>
</feature>
<dbReference type="Gene3D" id="3.40.50.620">
    <property type="entry name" value="HUPs"/>
    <property type="match status" value="1"/>
</dbReference>
<evidence type="ECO:0000313" key="3">
    <source>
        <dbReference type="EMBL" id="ORL45084.1"/>
    </source>
</evidence>
<proteinExistence type="predicted"/>
<dbReference type="InterPro" id="IPR014729">
    <property type="entry name" value="Rossmann-like_a/b/a_fold"/>
</dbReference>
<evidence type="ECO:0000259" key="2">
    <source>
        <dbReference type="Pfam" id="PF02698"/>
    </source>
</evidence>
<dbReference type="InterPro" id="IPR051599">
    <property type="entry name" value="Cell_Envelope_Assoc"/>
</dbReference>
<reference evidence="3 4" key="1">
    <citation type="submission" date="2013-04" db="EMBL/GenBank/DDBJ databases">
        <title>Zunongwangia sp. 22II14-10F7 Genome Sequencing.</title>
        <authorList>
            <person name="Lai Q."/>
            <person name="Shao Z."/>
        </authorList>
    </citation>
    <scope>NUCLEOTIDE SEQUENCE [LARGE SCALE GENOMIC DNA]</scope>
    <source>
        <strain evidence="3 4">22II14-10F7</strain>
    </source>
</reference>
<accession>A0A1Y1T3A4</accession>
<dbReference type="PANTHER" id="PTHR30336:SF20">
    <property type="entry name" value="DUF218 DOMAIN-CONTAINING PROTEIN"/>
    <property type="match status" value="1"/>
</dbReference>
<keyword evidence="4" id="KW-1185">Reference proteome</keyword>
<dbReference type="AlphaFoldDB" id="A0A1Y1T3A4"/>
<sequence>MMKKQLLTLVFFVAYLSTHAQGINNPKVYKTLAKKNFYFLYAIENNPEIKELLIQDNKLSEVLENQKNEISEVLKSNTNNLDSLIDPYLINQNESAQILESLYRHYKNSKKFRDFIKADIRDSGAYILYEDLEDQEFLKKIWALNAKGINHTLSIYGKGEMPQYATIDSVSYDVNSNYYKGAVKMWSQHNFAELKPKETWFSPSLNFALSLLYLNHRDEAARYEPLEEKENKKAAQNIKNINFEDFKYASILILGNGPENYSDRLSALGKLNIKLGVKEYQEGKAPIIVVSGGHAHPFRAEYCEAIEMKKELINEYHIPEEHILIEPHARHTTTNLRNAARLYQKYGFPMDKIHIVVTNNSHSQYVSSENFTERCMQELGYLPAEIKSRINATAVEFLPLKTAIQQNPLEPLDP</sequence>
<dbReference type="Pfam" id="PF02698">
    <property type="entry name" value="DUF218"/>
    <property type="match status" value="1"/>
</dbReference>
<comment type="caution">
    <text evidence="3">The sequence shown here is derived from an EMBL/GenBank/DDBJ whole genome shotgun (WGS) entry which is preliminary data.</text>
</comment>
<feature type="signal peptide" evidence="1">
    <location>
        <begin position="1"/>
        <end position="20"/>
    </location>
</feature>
<keyword evidence="1" id="KW-0732">Signal</keyword>
<dbReference type="STRING" id="1185767.IIF7_13265"/>
<dbReference type="RefSeq" id="WP_245801637.1">
    <property type="nucleotide sequence ID" value="NZ_ARYN01000011.1"/>
</dbReference>
<dbReference type="Proteomes" id="UP000192746">
    <property type="component" value="Unassembled WGS sequence"/>
</dbReference>
<feature type="chain" id="PRO_5012869693" description="DUF218 domain-containing protein" evidence="1">
    <location>
        <begin position="21"/>
        <end position="414"/>
    </location>
</feature>
<gene>
    <name evidence="3" type="ORF">IIF7_13265</name>
</gene>
<dbReference type="InterPro" id="IPR003848">
    <property type="entry name" value="DUF218"/>
</dbReference>
<name>A0A1Y1T3A4_9FLAO</name>
<dbReference type="EMBL" id="ARYN01000011">
    <property type="protein sequence ID" value="ORL45084.1"/>
    <property type="molecule type" value="Genomic_DNA"/>
</dbReference>
<evidence type="ECO:0000313" key="4">
    <source>
        <dbReference type="Proteomes" id="UP000192746"/>
    </source>
</evidence>
<dbReference type="CDD" id="cd06259">
    <property type="entry name" value="YdcF-like"/>
    <property type="match status" value="1"/>
</dbReference>
<evidence type="ECO:0000256" key="1">
    <source>
        <dbReference type="SAM" id="SignalP"/>
    </source>
</evidence>
<dbReference type="PANTHER" id="PTHR30336">
    <property type="entry name" value="INNER MEMBRANE PROTEIN, PROBABLE PERMEASE"/>
    <property type="match status" value="1"/>
</dbReference>